<proteinExistence type="predicted"/>
<evidence type="ECO:0000313" key="3">
    <source>
        <dbReference type="Proteomes" id="UP000316778"/>
    </source>
</evidence>
<organism evidence="2 3">
    <name type="scientific">Chitinophaga japonensis</name>
    <name type="common">Flexibacter japonensis</name>
    <dbReference type="NCBI Taxonomy" id="104662"/>
    <lineage>
        <taxon>Bacteria</taxon>
        <taxon>Pseudomonadati</taxon>
        <taxon>Bacteroidota</taxon>
        <taxon>Chitinophagia</taxon>
        <taxon>Chitinophagales</taxon>
        <taxon>Chitinophagaceae</taxon>
        <taxon>Chitinophaga</taxon>
    </lineage>
</organism>
<dbReference type="OrthoDB" id="657052at2"/>
<keyword evidence="1" id="KW-0732">Signal</keyword>
<feature type="signal peptide" evidence="1">
    <location>
        <begin position="1"/>
        <end position="26"/>
    </location>
</feature>
<gene>
    <name evidence="2" type="ORF">LX66_5592</name>
</gene>
<keyword evidence="3" id="KW-1185">Reference proteome</keyword>
<sequence>MNKCLRIAAKLLLAGCLALCSVTLKAQLKVGNNPTNIQRSAVLELESDRQGLLLPRLTDTVAINAITPAPPDGMIIYLSLAPNNGLYVRRGGHWERLANAAAAASNWGLTGNDGTNPTNNFIGTSDNAALSIRANNMEAIHVTTAGNVELKQVNTGAATDLEVLVLGAGGSVMRRTMSAAAFTNAISEVNGLTAATQTFATGTAGNDFNITSAGSTHTFNVPVQDGTKTNGLLTQADWDRINNAQKEIVIGTFDITPVATGLSLDNTGAQGSLVLHAADATNPGAVSTGAQTFGGAKTFQDDLVAGNNLAVTNNLNVSGAATLDGTFTITNALTDAATAENDVLIRTATGEVLKKTLNPAAFEGAIQHLGGQTGPDISLETGTTGTDVNWDSTTTANVITLNIPDAAVGARGAVTTGEQAFAGAKEYRDSVMVGGVAKPNSTLQVEGSLAMAITTVNTDYAMTVADNTVLVNPAAPVTITLPAAAGIRGRIYTIKKIGGGLDNAVTIVPAAGQIEGGASYPIYNDWTFVTLQTDGTNWYIIKK</sequence>
<dbReference type="EMBL" id="VLLG01000008">
    <property type="protein sequence ID" value="TWI80986.1"/>
    <property type="molecule type" value="Genomic_DNA"/>
</dbReference>
<dbReference type="Proteomes" id="UP000316778">
    <property type="component" value="Unassembled WGS sequence"/>
</dbReference>
<feature type="chain" id="PRO_5021976688" evidence="1">
    <location>
        <begin position="27"/>
        <end position="543"/>
    </location>
</feature>
<reference evidence="2 3" key="1">
    <citation type="journal article" date="2013" name="Stand. Genomic Sci.">
        <title>Genomic Encyclopedia of Type Strains, Phase I: The one thousand microbial genomes (KMG-I) project.</title>
        <authorList>
            <person name="Kyrpides N.C."/>
            <person name="Woyke T."/>
            <person name="Eisen J.A."/>
            <person name="Garrity G."/>
            <person name="Lilburn T.G."/>
            <person name="Beck B.J."/>
            <person name="Whitman W.B."/>
            <person name="Hugenholtz P."/>
            <person name="Klenk H.P."/>
        </authorList>
    </citation>
    <scope>NUCLEOTIDE SEQUENCE [LARGE SCALE GENOMIC DNA]</scope>
    <source>
        <strain evidence="2 3">DSM 13484</strain>
    </source>
</reference>
<protein>
    <submittedName>
        <fullName evidence="2">Uncharacterized protein</fullName>
    </submittedName>
</protein>
<dbReference type="AlphaFoldDB" id="A0A562SJI0"/>
<evidence type="ECO:0000313" key="2">
    <source>
        <dbReference type="EMBL" id="TWI80986.1"/>
    </source>
</evidence>
<evidence type="ECO:0000256" key="1">
    <source>
        <dbReference type="SAM" id="SignalP"/>
    </source>
</evidence>
<comment type="caution">
    <text evidence="2">The sequence shown here is derived from an EMBL/GenBank/DDBJ whole genome shotgun (WGS) entry which is preliminary data.</text>
</comment>
<accession>A0A562SJI0</accession>
<name>A0A562SJI0_CHIJA</name>
<dbReference type="RefSeq" id="WP_145719579.1">
    <property type="nucleotide sequence ID" value="NZ_BAAAFY010000003.1"/>
</dbReference>